<dbReference type="InterPro" id="IPR001841">
    <property type="entry name" value="Znf_RING"/>
</dbReference>
<protein>
    <recommendedName>
        <fullName evidence="7">RING-type domain-containing protein</fullName>
    </recommendedName>
</protein>
<dbReference type="InterPro" id="IPR016818">
    <property type="entry name" value="NOSIP"/>
</dbReference>
<keyword evidence="1" id="KW-0479">Metal-binding</keyword>
<keyword evidence="9" id="KW-1185">Reference proteome</keyword>
<dbReference type="Proteomes" id="UP000799429">
    <property type="component" value="Unassembled WGS sequence"/>
</dbReference>
<dbReference type="Gene3D" id="3.30.40.10">
    <property type="entry name" value="Zinc/RING finger domain, C3HC4 (zinc finger)"/>
    <property type="match status" value="2"/>
</dbReference>
<organism evidence="8 9">
    <name type="scientific">Patellaria atrata CBS 101060</name>
    <dbReference type="NCBI Taxonomy" id="1346257"/>
    <lineage>
        <taxon>Eukaryota</taxon>
        <taxon>Fungi</taxon>
        <taxon>Dikarya</taxon>
        <taxon>Ascomycota</taxon>
        <taxon>Pezizomycotina</taxon>
        <taxon>Dothideomycetes</taxon>
        <taxon>Dothideomycetes incertae sedis</taxon>
        <taxon>Patellariales</taxon>
        <taxon>Patellariaceae</taxon>
        <taxon>Patellaria</taxon>
    </lineage>
</organism>
<reference evidence="8" key="1">
    <citation type="journal article" date="2020" name="Stud. Mycol.">
        <title>101 Dothideomycetes genomes: a test case for predicting lifestyles and emergence of pathogens.</title>
        <authorList>
            <person name="Haridas S."/>
            <person name="Albert R."/>
            <person name="Binder M."/>
            <person name="Bloem J."/>
            <person name="Labutti K."/>
            <person name="Salamov A."/>
            <person name="Andreopoulos B."/>
            <person name="Baker S."/>
            <person name="Barry K."/>
            <person name="Bills G."/>
            <person name="Bluhm B."/>
            <person name="Cannon C."/>
            <person name="Castanera R."/>
            <person name="Culley D."/>
            <person name="Daum C."/>
            <person name="Ezra D."/>
            <person name="Gonzalez J."/>
            <person name="Henrissat B."/>
            <person name="Kuo A."/>
            <person name="Liang C."/>
            <person name="Lipzen A."/>
            <person name="Lutzoni F."/>
            <person name="Magnuson J."/>
            <person name="Mondo S."/>
            <person name="Nolan M."/>
            <person name="Ohm R."/>
            <person name="Pangilinan J."/>
            <person name="Park H.-J."/>
            <person name="Ramirez L."/>
            <person name="Alfaro M."/>
            <person name="Sun H."/>
            <person name="Tritt A."/>
            <person name="Yoshinaga Y."/>
            <person name="Zwiers L.-H."/>
            <person name="Turgeon B."/>
            <person name="Goodwin S."/>
            <person name="Spatafora J."/>
            <person name="Crous P."/>
            <person name="Grigoriev I."/>
        </authorList>
    </citation>
    <scope>NUCLEOTIDE SEQUENCE</scope>
    <source>
        <strain evidence="8">CBS 101060</strain>
    </source>
</reference>
<dbReference type="AlphaFoldDB" id="A0A9P4VNE1"/>
<gene>
    <name evidence="8" type="ORF">M501DRAFT_595982</name>
</gene>
<feature type="region of interest" description="Disordered" evidence="6">
    <location>
        <begin position="83"/>
        <end position="104"/>
    </location>
</feature>
<feature type="region of interest" description="Disordered" evidence="6">
    <location>
        <begin position="188"/>
        <end position="223"/>
    </location>
</feature>
<feature type="region of interest" description="Disordered" evidence="6">
    <location>
        <begin position="314"/>
        <end position="336"/>
    </location>
</feature>
<dbReference type="SUPFAM" id="SSF57850">
    <property type="entry name" value="RING/U-box"/>
    <property type="match status" value="1"/>
</dbReference>
<evidence type="ECO:0000256" key="2">
    <source>
        <dbReference type="ARBA" id="ARBA00022771"/>
    </source>
</evidence>
<comment type="similarity">
    <text evidence="4">Belongs to the NOSIP family.</text>
</comment>
<dbReference type="GO" id="GO:0005634">
    <property type="term" value="C:nucleus"/>
    <property type="evidence" value="ECO:0007669"/>
    <property type="project" value="UniProtKB-SubCell"/>
</dbReference>
<dbReference type="PROSITE" id="PS00518">
    <property type="entry name" value="ZF_RING_1"/>
    <property type="match status" value="1"/>
</dbReference>
<evidence type="ECO:0000256" key="5">
    <source>
        <dbReference type="PROSITE-ProRule" id="PRU00175"/>
    </source>
</evidence>
<keyword evidence="4" id="KW-0539">Nucleus</keyword>
<dbReference type="FunFam" id="3.30.40.10:FF:000673">
    <property type="entry name" value="RING finger domain protein, putative"/>
    <property type="match status" value="1"/>
</dbReference>
<dbReference type="InterPro" id="IPR013083">
    <property type="entry name" value="Znf_RING/FYVE/PHD"/>
</dbReference>
<dbReference type="InterPro" id="IPR027370">
    <property type="entry name" value="Znf-RING_euk"/>
</dbReference>
<dbReference type="Pfam" id="PF13445">
    <property type="entry name" value="zf-RING_UBOX"/>
    <property type="match status" value="1"/>
</dbReference>
<dbReference type="InterPro" id="IPR017907">
    <property type="entry name" value="Znf_RING_CS"/>
</dbReference>
<evidence type="ECO:0000256" key="3">
    <source>
        <dbReference type="ARBA" id="ARBA00022833"/>
    </source>
</evidence>
<dbReference type="PROSITE" id="PS50089">
    <property type="entry name" value="ZF_RING_2"/>
    <property type="match status" value="1"/>
</dbReference>
<feature type="compositionally biased region" description="Polar residues" evidence="6">
    <location>
        <begin position="188"/>
        <end position="197"/>
    </location>
</feature>
<evidence type="ECO:0000256" key="6">
    <source>
        <dbReference type="SAM" id="MobiDB-lite"/>
    </source>
</evidence>
<dbReference type="EMBL" id="MU006120">
    <property type="protein sequence ID" value="KAF2834404.1"/>
    <property type="molecule type" value="Genomic_DNA"/>
</dbReference>
<dbReference type="GO" id="GO:0061630">
    <property type="term" value="F:ubiquitin protein ligase activity"/>
    <property type="evidence" value="ECO:0007669"/>
    <property type="project" value="InterPro"/>
</dbReference>
<sequence length="364" mass="40891">MAHSKRNTSLAFFTSHERAQLKSTWGSQRTHLSRDSFLPFSSCQLCLLPSRDPIACAHGDVFCRECAVSNLLAQRQEIKRLEKEEEKRRKEEGEQSRREEDEAAERAVREFEMVQMGLEKAAGGARVVGREGGKIVVEKEEVEGAQKRTKRKFELDEDELVRVAQEERTRMKRKVHEEKRANARSNLPSFWVPSQTPGVGVEAPTKKKKLDPVCPASSEESPHPISLKSLTNLKFTEETSAETGKVLRSCPACRKALSNSTKAFFTIPCGHVLCKPCVEKFMKVPTGETNPHVEHKDDSLRCYVCDTYLSGNPAKEGKEKKSKKDKEKDKEKLKPSLIEIRSEGTGFAGGGKNVVERKGIAFQC</sequence>
<keyword evidence="3" id="KW-0862">Zinc</keyword>
<proteinExistence type="inferred from homology"/>
<dbReference type="PIRSF" id="PIRSF023577">
    <property type="entry name" value="ENOS_interacting"/>
    <property type="match status" value="1"/>
</dbReference>
<evidence type="ECO:0000313" key="8">
    <source>
        <dbReference type="EMBL" id="KAF2834404.1"/>
    </source>
</evidence>
<keyword evidence="2 5" id="KW-0863">Zinc-finger</keyword>
<dbReference type="OrthoDB" id="116827at2759"/>
<comment type="subcellular location">
    <subcellularLocation>
        <location evidence="4">Nucleus</location>
    </subcellularLocation>
</comment>
<dbReference type="PANTHER" id="PTHR13063:SF10">
    <property type="entry name" value="NITRIC OXIDE SYNTHASE-INTERACTING PROTEIN"/>
    <property type="match status" value="1"/>
</dbReference>
<feature type="domain" description="RING-type" evidence="7">
    <location>
        <begin position="250"/>
        <end position="306"/>
    </location>
</feature>
<feature type="compositionally biased region" description="Basic and acidic residues" evidence="6">
    <location>
        <begin position="315"/>
        <end position="334"/>
    </location>
</feature>
<dbReference type="PANTHER" id="PTHR13063">
    <property type="entry name" value="ENOS INTERACTING PROTEIN"/>
    <property type="match status" value="1"/>
</dbReference>
<name>A0A9P4VNE1_9PEZI</name>
<comment type="caution">
    <text evidence="8">The sequence shown here is derived from an EMBL/GenBank/DDBJ whole genome shotgun (WGS) entry which is preliminary data.</text>
</comment>
<dbReference type="SMART" id="SM00184">
    <property type="entry name" value="RING"/>
    <property type="match status" value="1"/>
</dbReference>
<evidence type="ECO:0000259" key="7">
    <source>
        <dbReference type="PROSITE" id="PS50089"/>
    </source>
</evidence>
<evidence type="ECO:0000313" key="9">
    <source>
        <dbReference type="Proteomes" id="UP000799429"/>
    </source>
</evidence>
<evidence type="ECO:0000256" key="1">
    <source>
        <dbReference type="ARBA" id="ARBA00022723"/>
    </source>
</evidence>
<dbReference type="GO" id="GO:0008270">
    <property type="term" value="F:zinc ion binding"/>
    <property type="evidence" value="ECO:0007669"/>
    <property type="project" value="UniProtKB-KW"/>
</dbReference>
<accession>A0A9P4VNE1</accession>
<evidence type="ECO:0000256" key="4">
    <source>
        <dbReference type="PIRNR" id="PIRNR023577"/>
    </source>
</evidence>